<dbReference type="Proteomes" id="UP000030019">
    <property type="component" value="Unassembled WGS sequence"/>
</dbReference>
<evidence type="ECO:0000313" key="2">
    <source>
        <dbReference type="EMBL" id="KGM37325.1"/>
    </source>
</evidence>
<dbReference type="eggNOG" id="ENOG5030URY">
    <property type="taxonomic scope" value="Bacteria"/>
</dbReference>
<dbReference type="AlphaFoldDB" id="A0A0A0DH02"/>
<reference evidence="2 3" key="1">
    <citation type="submission" date="2014-06" db="EMBL/GenBank/DDBJ databases">
        <authorList>
            <person name="Teng J.L."/>
            <person name="Huang Y."/>
            <person name="Tse H."/>
            <person name="Lau S.K."/>
            <person name="Woo P.C."/>
        </authorList>
    </citation>
    <scope>NUCLEOTIDE SEQUENCE [LARGE SCALE GENOMIC DNA]</scope>
    <source>
        <strain evidence="2 3">HKU4</strain>
    </source>
</reference>
<dbReference type="InterPro" id="IPR043519">
    <property type="entry name" value="NT_sf"/>
</dbReference>
<dbReference type="SUPFAM" id="SSF81301">
    <property type="entry name" value="Nucleotidyltransferase"/>
    <property type="match status" value="1"/>
</dbReference>
<gene>
    <name evidence="2" type="ORF">SSIN_0888</name>
</gene>
<keyword evidence="3" id="KW-1185">Reference proteome</keyword>
<dbReference type="PATRIC" id="fig|176090.4.peg.879"/>
<dbReference type="Gene3D" id="3.30.460.10">
    <property type="entry name" value="Beta Polymerase, domain 2"/>
    <property type="match status" value="1"/>
</dbReference>
<protein>
    <recommendedName>
        <fullName evidence="1">DUF4037 domain-containing protein</fullName>
    </recommendedName>
</protein>
<proteinExistence type="predicted"/>
<evidence type="ECO:0000313" key="3">
    <source>
        <dbReference type="Proteomes" id="UP000030019"/>
    </source>
</evidence>
<dbReference type="EMBL" id="JPEN01000057">
    <property type="protein sequence ID" value="KGM37325.1"/>
    <property type="molecule type" value="Genomic_DNA"/>
</dbReference>
<dbReference type="RefSeq" id="WP_037616210.1">
    <property type="nucleotide sequence ID" value="NZ_JPEN01000057.1"/>
</dbReference>
<dbReference type="CDD" id="cd05403">
    <property type="entry name" value="NT_KNTase_like"/>
    <property type="match status" value="1"/>
</dbReference>
<sequence length="263" mass="30698">MPQNLFKELAQLEQVEALALGGSRAGQHFDQDSDYDVYVYLSAPLAPAIRQEILSKYCSYMEIGNQFWELEDDCVLNNGIEIELIYRSLDDFDQDLQTVVLEHQAQNSYTTCMWYNLLHSKILYDRDGRYATLQSKYSLPYPAELKKNIISKQRMLLDQAMPAFSRQIKKALKRQDLLSINHRSSEFFASYFDALFALNEQLHPGEKRMLQYAKENCSFLPQDFEATIQDYFQHLYQPDHQQEAVLALDSLLDNLKHLIEESI</sequence>
<accession>A0A0A0DH02</accession>
<organism evidence="2 3">
    <name type="scientific">Streptococcus sinensis</name>
    <dbReference type="NCBI Taxonomy" id="176090"/>
    <lineage>
        <taxon>Bacteria</taxon>
        <taxon>Bacillati</taxon>
        <taxon>Bacillota</taxon>
        <taxon>Bacilli</taxon>
        <taxon>Lactobacillales</taxon>
        <taxon>Streptococcaceae</taxon>
        <taxon>Streptococcus</taxon>
    </lineage>
</organism>
<dbReference type="Pfam" id="PF13228">
    <property type="entry name" value="DUF4037"/>
    <property type="match status" value="1"/>
</dbReference>
<dbReference type="STRING" id="176090.SSIN_0888"/>
<evidence type="ECO:0000259" key="1">
    <source>
        <dbReference type="Pfam" id="PF13228"/>
    </source>
</evidence>
<comment type="caution">
    <text evidence="2">The sequence shown here is derived from an EMBL/GenBank/DDBJ whole genome shotgun (WGS) entry which is preliminary data.</text>
</comment>
<feature type="domain" description="DUF4037" evidence="1">
    <location>
        <begin position="119"/>
        <end position="207"/>
    </location>
</feature>
<name>A0A0A0DH02_9STRE</name>
<dbReference type="InterPro" id="IPR025117">
    <property type="entry name" value="DUF4037"/>
</dbReference>